<organism evidence="7 8">
    <name type="scientific">Subtercola boreus</name>
    <dbReference type="NCBI Taxonomy" id="120213"/>
    <lineage>
        <taxon>Bacteria</taxon>
        <taxon>Bacillati</taxon>
        <taxon>Actinomycetota</taxon>
        <taxon>Actinomycetes</taxon>
        <taxon>Micrococcales</taxon>
        <taxon>Microbacteriaceae</taxon>
        <taxon>Subtercola</taxon>
    </lineage>
</organism>
<evidence type="ECO:0000256" key="2">
    <source>
        <dbReference type="ARBA" id="ARBA00022692"/>
    </source>
</evidence>
<dbReference type="AlphaFoldDB" id="A0A3E0VCY2"/>
<feature type="domain" description="Integral membrane bound transporter" evidence="6">
    <location>
        <begin position="29"/>
        <end position="147"/>
    </location>
</feature>
<comment type="subcellular location">
    <subcellularLocation>
        <location evidence="1">Membrane</location>
        <topology evidence="1">Multi-pass membrane protein</topology>
    </subcellularLocation>
</comment>
<evidence type="ECO:0000256" key="4">
    <source>
        <dbReference type="ARBA" id="ARBA00023136"/>
    </source>
</evidence>
<feature type="transmembrane region" description="Helical" evidence="5">
    <location>
        <begin position="62"/>
        <end position="81"/>
    </location>
</feature>
<accession>A0A3E0VCY2</accession>
<keyword evidence="3 5" id="KW-1133">Transmembrane helix</keyword>
<dbReference type="GO" id="GO:0016020">
    <property type="term" value="C:membrane"/>
    <property type="evidence" value="ECO:0007669"/>
    <property type="project" value="UniProtKB-SubCell"/>
</dbReference>
<proteinExistence type="predicted"/>
<evidence type="ECO:0000259" key="6">
    <source>
        <dbReference type="Pfam" id="PF13515"/>
    </source>
</evidence>
<dbReference type="InterPro" id="IPR049453">
    <property type="entry name" value="Memb_transporter_dom"/>
</dbReference>
<dbReference type="Proteomes" id="UP000256709">
    <property type="component" value="Unassembled WGS sequence"/>
</dbReference>
<name>A0A3E0VCY2_9MICO</name>
<comment type="caution">
    <text evidence="7">The sequence shown here is derived from an EMBL/GenBank/DDBJ whole genome shotgun (WGS) entry which is preliminary data.</text>
</comment>
<gene>
    <name evidence="7" type="ORF">B7R21_13575</name>
</gene>
<feature type="transmembrane region" description="Helical" evidence="5">
    <location>
        <begin position="138"/>
        <end position="156"/>
    </location>
</feature>
<evidence type="ECO:0000256" key="1">
    <source>
        <dbReference type="ARBA" id="ARBA00004141"/>
    </source>
</evidence>
<evidence type="ECO:0000313" key="8">
    <source>
        <dbReference type="Proteomes" id="UP000256709"/>
    </source>
</evidence>
<feature type="transmembrane region" description="Helical" evidence="5">
    <location>
        <begin position="12"/>
        <end position="31"/>
    </location>
</feature>
<feature type="transmembrane region" description="Helical" evidence="5">
    <location>
        <begin position="87"/>
        <end position="104"/>
    </location>
</feature>
<evidence type="ECO:0000256" key="5">
    <source>
        <dbReference type="SAM" id="Phobius"/>
    </source>
</evidence>
<protein>
    <recommendedName>
        <fullName evidence="6">Integral membrane bound transporter domain-containing protein</fullName>
    </recommendedName>
</protein>
<evidence type="ECO:0000256" key="3">
    <source>
        <dbReference type="ARBA" id="ARBA00022989"/>
    </source>
</evidence>
<dbReference type="Pfam" id="PF13515">
    <property type="entry name" value="FUSC_2"/>
    <property type="match status" value="1"/>
</dbReference>
<keyword evidence="4 5" id="KW-0472">Membrane</keyword>
<dbReference type="OrthoDB" id="5198202at2"/>
<sequence length="351" mass="37225">MLARAGANRSAGSALPIVQLVIAVVVSYAIAYYLFGHLTPVTAATVTLSSLGFVRDARPLRVLETAIGVTLGITLSEVILLTAGQGVWQLALSVVITLFAARFFSPAPGFAIIAASQSALVAILPVAASGPFTRSVDGIIGGVVALLLTALVPRDARRVAHADAKRLLGTFSRIVERLVEELRRGDASDIGSVLDLARSTQPLMDQWRVSLDSAIGIAKISPFLRRRLPELQRQNVMLGGVDLALRDLRVVTRRLGVVMRDGRPRNELADLLNGLTSAVNLLVQSLDDPFVLPLVRQNLILVAVRLDPGLLVPGSSVAEGSVVMELRPLVMDLLTATGLSPDEARAALPAL</sequence>
<reference evidence="7 8" key="1">
    <citation type="submission" date="2017-04" db="EMBL/GenBank/DDBJ databases">
        <title>Comparative genome analysis of Subtercola boreus.</title>
        <authorList>
            <person name="Cho Y.-J."/>
            <person name="Cho A."/>
            <person name="Kim O.-S."/>
            <person name="Lee J.-I."/>
        </authorList>
    </citation>
    <scope>NUCLEOTIDE SEQUENCE [LARGE SCALE GENOMIC DNA]</scope>
    <source>
        <strain evidence="7 8">P27444</strain>
    </source>
</reference>
<dbReference type="EMBL" id="NBXA01000026">
    <property type="protein sequence ID" value="RFA07250.1"/>
    <property type="molecule type" value="Genomic_DNA"/>
</dbReference>
<keyword evidence="2 5" id="KW-0812">Transmembrane</keyword>
<evidence type="ECO:0000313" key="7">
    <source>
        <dbReference type="EMBL" id="RFA07250.1"/>
    </source>
</evidence>